<accession>A0A8J7SGA1</accession>
<dbReference type="RefSeq" id="WP_210680172.1">
    <property type="nucleotide sequence ID" value="NZ_JAGMWN010000001.1"/>
</dbReference>
<reference evidence="2" key="1">
    <citation type="submission" date="2021-04" db="EMBL/GenBank/DDBJ databases">
        <authorList>
            <person name="Zhang D.-C."/>
        </authorList>
    </citation>
    <scope>NUCLEOTIDE SEQUENCE</scope>
    <source>
        <strain evidence="2">CGMCC 1.15697</strain>
    </source>
</reference>
<dbReference type="InterPro" id="IPR001279">
    <property type="entry name" value="Metallo-B-lactamas"/>
</dbReference>
<organism evidence="2 3">
    <name type="scientific">Marivibrio halodurans</name>
    <dbReference type="NCBI Taxonomy" id="2039722"/>
    <lineage>
        <taxon>Bacteria</taxon>
        <taxon>Pseudomonadati</taxon>
        <taxon>Pseudomonadota</taxon>
        <taxon>Alphaproteobacteria</taxon>
        <taxon>Rhodospirillales</taxon>
        <taxon>Rhodospirillaceae</taxon>
        <taxon>Marivibrio</taxon>
    </lineage>
</organism>
<dbReference type="SUPFAM" id="SSF56281">
    <property type="entry name" value="Metallo-hydrolase/oxidoreductase"/>
    <property type="match status" value="1"/>
</dbReference>
<keyword evidence="3" id="KW-1185">Reference proteome</keyword>
<name>A0A8J7SGA1_9PROT</name>
<evidence type="ECO:0000313" key="2">
    <source>
        <dbReference type="EMBL" id="MBP5855593.1"/>
    </source>
</evidence>
<dbReference type="PANTHER" id="PTHR42663:SF6">
    <property type="entry name" value="HYDROLASE C777.06C-RELATED"/>
    <property type="match status" value="1"/>
</dbReference>
<gene>
    <name evidence="2" type="ORF">KAJ83_01120</name>
</gene>
<protein>
    <submittedName>
        <fullName evidence="2">MBL fold metallo-hydrolase</fullName>
    </submittedName>
</protein>
<dbReference type="Gene3D" id="3.60.15.10">
    <property type="entry name" value="Ribonuclease Z/Hydroxyacylglutathione hydrolase-like"/>
    <property type="match status" value="1"/>
</dbReference>
<dbReference type="InterPro" id="IPR036866">
    <property type="entry name" value="RibonucZ/Hydroxyglut_hydro"/>
</dbReference>
<sequence>MAGPGAEINAETAGEGDLVLTILGCGSSGGVPRATGDWGLCDPSNPKNRRRRCALLAEAAEVTVLIDVAPDFREQMLAIGPPERIDAVCFTHAHADQAHGIDDLRAYVIKHHERAAVHALPETADVLEDRFAYCFSGAAGYPPIMTLNRLSAPLILKDLAVEAVPVVHGAMPGTAGFRFDHRGRSAGYIPDANDIPTASIPRFEGLDLLIIDALRPTPHPSHFSLSDALRWIDRLGPGRAVLTNMHIDLDYATLKAELPPDIEPAFDTMRLTV</sequence>
<comment type="caution">
    <text evidence="2">The sequence shown here is derived from an EMBL/GenBank/DDBJ whole genome shotgun (WGS) entry which is preliminary data.</text>
</comment>
<proteinExistence type="predicted"/>
<evidence type="ECO:0000313" key="3">
    <source>
        <dbReference type="Proteomes" id="UP000672602"/>
    </source>
</evidence>
<dbReference type="CDD" id="cd16279">
    <property type="entry name" value="metallo-hydrolase-like_MBL-fold"/>
    <property type="match status" value="1"/>
</dbReference>
<dbReference type="AlphaFoldDB" id="A0A8J7SGA1"/>
<evidence type="ECO:0000259" key="1">
    <source>
        <dbReference type="Pfam" id="PF12706"/>
    </source>
</evidence>
<dbReference type="PANTHER" id="PTHR42663">
    <property type="entry name" value="HYDROLASE C777.06C-RELATED-RELATED"/>
    <property type="match status" value="1"/>
</dbReference>
<dbReference type="EMBL" id="JAGMWN010000001">
    <property type="protein sequence ID" value="MBP5855593.1"/>
    <property type="molecule type" value="Genomic_DNA"/>
</dbReference>
<feature type="domain" description="Metallo-beta-lactamase" evidence="1">
    <location>
        <begin position="63"/>
        <end position="243"/>
    </location>
</feature>
<dbReference type="Proteomes" id="UP000672602">
    <property type="component" value="Unassembled WGS sequence"/>
</dbReference>
<dbReference type="Pfam" id="PF12706">
    <property type="entry name" value="Lactamase_B_2"/>
    <property type="match status" value="1"/>
</dbReference>